<dbReference type="InterPro" id="IPR036282">
    <property type="entry name" value="Glutathione-S-Trfase_C_sf"/>
</dbReference>
<evidence type="ECO:0000256" key="1">
    <source>
        <dbReference type="ARBA" id="ARBA00007409"/>
    </source>
</evidence>
<dbReference type="EMBL" id="BLJY01000009">
    <property type="protein sequence ID" value="GFF18874.1"/>
    <property type="molecule type" value="Genomic_DNA"/>
</dbReference>
<dbReference type="OrthoDB" id="422574at2759"/>
<evidence type="ECO:0000313" key="4">
    <source>
        <dbReference type="Proteomes" id="UP000452235"/>
    </source>
</evidence>
<dbReference type="InterPro" id="IPR004046">
    <property type="entry name" value="GST_C"/>
</dbReference>
<dbReference type="Proteomes" id="UP000452235">
    <property type="component" value="Unassembled WGS sequence"/>
</dbReference>
<dbReference type="AlphaFoldDB" id="A0A5M3Z949"/>
<comment type="caution">
    <text evidence="3">The sequence shown here is derived from an EMBL/GenBank/DDBJ whole genome shotgun (WGS) entry which is preliminary data.</text>
</comment>
<dbReference type="PANTHER" id="PTHR44051:SF8">
    <property type="entry name" value="GLUTATHIONE S-TRANSFERASE GSTA"/>
    <property type="match status" value="1"/>
</dbReference>
<proteinExistence type="inferred from homology"/>
<feature type="domain" description="GST C-terminal" evidence="2">
    <location>
        <begin position="88"/>
        <end position="222"/>
    </location>
</feature>
<dbReference type="GO" id="GO:0016740">
    <property type="term" value="F:transferase activity"/>
    <property type="evidence" value="ECO:0007669"/>
    <property type="project" value="UniProtKB-KW"/>
</dbReference>
<dbReference type="Pfam" id="PF13417">
    <property type="entry name" value="GST_N_3"/>
    <property type="match status" value="1"/>
</dbReference>
<gene>
    <name evidence="3" type="ORF">ATEIFO6365_0009023700</name>
</gene>
<sequence>MNVFDEQRGRIALYAPKGSRHSATIAILLEKLKLPYRLHLVASADDVPDHPAIPPGARDSLPLLTNFQSDGEHVSLCGIRAILEYLLARYDEDHVVRYADGSAQEHDVERWLSVVLPHRSQDKEASPARFDLEAEDGVVFARKALNLYLNLEQHLQTTRSRFLVGSKCTVADLAHFPYVAAAGAVGLDLERFPEVTSWYNRLIEDGAVAKGMRAVGLEVAEA</sequence>
<dbReference type="InterPro" id="IPR010987">
    <property type="entry name" value="Glutathione-S-Trfase_C-like"/>
</dbReference>
<comment type="similarity">
    <text evidence="1">Belongs to the GST superfamily.</text>
</comment>
<dbReference type="SUPFAM" id="SSF47616">
    <property type="entry name" value="GST C-terminal domain-like"/>
    <property type="match status" value="1"/>
</dbReference>
<dbReference type="Gene3D" id="1.20.1050.130">
    <property type="match status" value="1"/>
</dbReference>
<dbReference type="Pfam" id="PF00043">
    <property type="entry name" value="GST_C"/>
    <property type="match status" value="1"/>
</dbReference>
<evidence type="ECO:0000313" key="3">
    <source>
        <dbReference type="EMBL" id="GFF18874.1"/>
    </source>
</evidence>
<dbReference type="InterPro" id="IPR036249">
    <property type="entry name" value="Thioredoxin-like_sf"/>
</dbReference>
<dbReference type="InterPro" id="IPR004045">
    <property type="entry name" value="Glutathione_S-Trfase_N"/>
</dbReference>
<keyword evidence="3" id="KW-0808">Transferase</keyword>
<reference evidence="3 4" key="1">
    <citation type="submission" date="2020-01" db="EMBL/GenBank/DDBJ databases">
        <title>Aspergillus terreus IFO 6365 whole genome shotgun sequence.</title>
        <authorList>
            <person name="Kanamasa S."/>
            <person name="Takahashi H."/>
        </authorList>
    </citation>
    <scope>NUCLEOTIDE SEQUENCE [LARGE SCALE GENOMIC DNA]</scope>
    <source>
        <strain evidence="3 4">IFO 6365</strain>
    </source>
</reference>
<dbReference type="VEuPathDB" id="FungiDB:ATEG_07644"/>
<keyword evidence="4" id="KW-1185">Reference proteome</keyword>
<evidence type="ECO:0000259" key="2">
    <source>
        <dbReference type="PROSITE" id="PS50405"/>
    </source>
</evidence>
<organism evidence="3 4">
    <name type="scientific">Aspergillus terreus</name>
    <dbReference type="NCBI Taxonomy" id="33178"/>
    <lineage>
        <taxon>Eukaryota</taxon>
        <taxon>Fungi</taxon>
        <taxon>Dikarya</taxon>
        <taxon>Ascomycota</taxon>
        <taxon>Pezizomycotina</taxon>
        <taxon>Eurotiomycetes</taxon>
        <taxon>Eurotiomycetidae</taxon>
        <taxon>Eurotiales</taxon>
        <taxon>Aspergillaceae</taxon>
        <taxon>Aspergillus</taxon>
        <taxon>Aspergillus subgen. Circumdati</taxon>
    </lineage>
</organism>
<dbReference type="PANTHER" id="PTHR44051">
    <property type="entry name" value="GLUTATHIONE S-TRANSFERASE-RELATED"/>
    <property type="match status" value="1"/>
</dbReference>
<accession>A0A5M3Z949</accession>
<dbReference type="SUPFAM" id="SSF52833">
    <property type="entry name" value="Thioredoxin-like"/>
    <property type="match status" value="1"/>
</dbReference>
<name>A0A5M3Z949_ASPTE</name>
<protein>
    <submittedName>
        <fullName evidence="3">Glutathione-S-transferase theta</fullName>
    </submittedName>
</protein>
<dbReference type="PROSITE" id="PS50405">
    <property type="entry name" value="GST_CTER"/>
    <property type="match status" value="1"/>
</dbReference>